<evidence type="ECO:0000256" key="1">
    <source>
        <dbReference type="ARBA" id="ARBA00022729"/>
    </source>
</evidence>
<dbReference type="SMART" id="SM00062">
    <property type="entry name" value="PBPb"/>
    <property type="match status" value="1"/>
</dbReference>
<name>K9E8Y8_9LACT</name>
<feature type="domain" description="Solute-binding protein family 3/N-terminal" evidence="3">
    <location>
        <begin position="42"/>
        <end position="266"/>
    </location>
</feature>
<evidence type="ECO:0000259" key="3">
    <source>
        <dbReference type="SMART" id="SM00062"/>
    </source>
</evidence>
<keyword evidence="5" id="KW-1185">Reference proteome</keyword>
<dbReference type="PANTHER" id="PTHR35936">
    <property type="entry name" value="MEMBRANE-BOUND LYTIC MUREIN TRANSGLYCOSYLASE F"/>
    <property type="match status" value="1"/>
</dbReference>
<dbReference type="Proteomes" id="UP000009875">
    <property type="component" value="Unassembled WGS sequence"/>
</dbReference>
<comment type="caution">
    <text evidence="4">The sequence shown here is derived from an EMBL/GenBank/DDBJ whole genome shotgun (WGS) entry which is preliminary data.</text>
</comment>
<accession>K9E8Y8</accession>
<keyword evidence="1 2" id="KW-0732">Signal</keyword>
<dbReference type="OrthoDB" id="9775197at2"/>
<feature type="signal peptide" evidence="2">
    <location>
        <begin position="1"/>
        <end position="24"/>
    </location>
</feature>
<evidence type="ECO:0000256" key="2">
    <source>
        <dbReference type="SAM" id="SignalP"/>
    </source>
</evidence>
<dbReference type="PANTHER" id="PTHR35936:SF19">
    <property type="entry name" value="AMINO-ACID-BINDING PROTEIN YXEM-RELATED"/>
    <property type="match status" value="1"/>
</dbReference>
<dbReference type="InterPro" id="IPR001638">
    <property type="entry name" value="Solute-binding_3/MltF_N"/>
</dbReference>
<dbReference type="RefSeq" id="WP_003777610.1">
    <property type="nucleotide sequence ID" value="NZ_JH992958.1"/>
</dbReference>
<protein>
    <recommendedName>
        <fullName evidence="3">Solute-binding protein family 3/N-terminal domain-containing protein</fullName>
    </recommendedName>
</protein>
<dbReference type="SUPFAM" id="SSF53850">
    <property type="entry name" value="Periplasmic binding protein-like II"/>
    <property type="match status" value="1"/>
</dbReference>
<dbReference type="AlphaFoldDB" id="K9E8Y8"/>
<dbReference type="Gene3D" id="3.40.190.10">
    <property type="entry name" value="Periplasmic binding protein-like II"/>
    <property type="match status" value="2"/>
</dbReference>
<feature type="chain" id="PRO_5038499633" description="Solute-binding protein family 3/N-terminal domain-containing protein" evidence="2">
    <location>
        <begin position="25"/>
        <end position="282"/>
    </location>
</feature>
<evidence type="ECO:0000313" key="4">
    <source>
        <dbReference type="EMBL" id="EKU93684.1"/>
    </source>
</evidence>
<dbReference type="Pfam" id="PF00497">
    <property type="entry name" value="SBP_bac_3"/>
    <property type="match status" value="1"/>
</dbReference>
<dbReference type="PROSITE" id="PS51257">
    <property type="entry name" value="PROKAR_LIPOPROTEIN"/>
    <property type="match status" value="1"/>
</dbReference>
<proteinExistence type="predicted"/>
<dbReference type="eggNOG" id="COG0834">
    <property type="taxonomic scope" value="Bacteria"/>
</dbReference>
<evidence type="ECO:0000313" key="5">
    <source>
        <dbReference type="Proteomes" id="UP000009875"/>
    </source>
</evidence>
<organism evidence="4 5">
    <name type="scientific">Alloiococcus otitis ATCC 51267</name>
    <dbReference type="NCBI Taxonomy" id="883081"/>
    <lineage>
        <taxon>Bacteria</taxon>
        <taxon>Bacillati</taxon>
        <taxon>Bacillota</taxon>
        <taxon>Bacilli</taxon>
        <taxon>Lactobacillales</taxon>
        <taxon>Carnobacteriaceae</taxon>
        <taxon>Alloiococcus</taxon>
    </lineage>
</organism>
<dbReference type="EMBL" id="AGXA01000017">
    <property type="protein sequence ID" value="EKU93684.1"/>
    <property type="molecule type" value="Genomic_DNA"/>
</dbReference>
<gene>
    <name evidence="4" type="ORF">HMPREF9698_00801</name>
</gene>
<dbReference type="HOGENOM" id="CLU_019602_18_5_9"/>
<sequence length="282" mass="31411">MKKLFSKKTSLLAFLAALALVLLACGSEEDQESAEMDQWEGPVRVATVGTGHPYSLVEEDGTWTGTEAEIWEEIEERTGWDVQVQRVGSSATFGQLDTDRSDVAANNYGLTEERAEKYIYTVPAYADANTIGVKSDNEDIQSLEDLSGKTVGVQAGQAADIPLTEMAEEMDFEVVRYDSTTDAFLQLEIDSVDAVGAPRSLLNEYIETRDADFRILEENLTAAPVVYFLPDTPEHAQLRDELNVVIEDMVEDGTMGEITEKWLFSDMTKNLEDIDLDEYDFD</sequence>
<reference evidence="4 5" key="1">
    <citation type="submission" date="2012-09" db="EMBL/GenBank/DDBJ databases">
        <title>The Genome Sequence of Alloiococcus otitis ATCC 51267.</title>
        <authorList>
            <consortium name="The Broad Institute Genome Sequencing Platform"/>
            <person name="Earl A."/>
            <person name="Ward D."/>
            <person name="Feldgarden M."/>
            <person name="Gevers D."/>
            <person name="Huys G."/>
            <person name="Walker B."/>
            <person name="Young S.K."/>
            <person name="Zeng Q."/>
            <person name="Gargeya S."/>
            <person name="Fitzgerald M."/>
            <person name="Haas B."/>
            <person name="Abouelleil A."/>
            <person name="Alvarado L."/>
            <person name="Arachchi H.M."/>
            <person name="Berlin A.M."/>
            <person name="Chapman S.B."/>
            <person name="Goldberg J."/>
            <person name="Griggs A."/>
            <person name="Gujja S."/>
            <person name="Hansen M."/>
            <person name="Howarth C."/>
            <person name="Imamovic A."/>
            <person name="Larimer J."/>
            <person name="McCowen C."/>
            <person name="Montmayeur A."/>
            <person name="Murphy C."/>
            <person name="Neiman D."/>
            <person name="Pearson M."/>
            <person name="Priest M."/>
            <person name="Roberts A."/>
            <person name="Saif S."/>
            <person name="Shea T."/>
            <person name="Sisk P."/>
            <person name="Sykes S."/>
            <person name="Wortman J."/>
            <person name="Nusbaum C."/>
            <person name="Birren B."/>
        </authorList>
    </citation>
    <scope>NUCLEOTIDE SEQUENCE [LARGE SCALE GENOMIC DNA]</scope>
    <source>
        <strain evidence="4 5">ATCC 51267</strain>
    </source>
</reference>
<dbReference type="STRING" id="883081.HMPREF9698_00801"/>